<keyword evidence="2" id="KW-1185">Reference proteome</keyword>
<protein>
    <submittedName>
        <fullName evidence="1">Uncharacterized protein</fullName>
    </submittedName>
</protein>
<dbReference type="Proteomes" id="UP000709295">
    <property type="component" value="Unassembled WGS sequence"/>
</dbReference>
<accession>A0A8J5M414</accession>
<reference evidence="1" key="1">
    <citation type="submission" date="2021-01" db="EMBL/GenBank/DDBJ databases">
        <title>Phytophthora aleatoria, a newly-described species from Pinus radiata is distinct from Phytophthora cactorum isolates based on comparative genomics.</title>
        <authorList>
            <person name="Mcdougal R."/>
            <person name="Panda P."/>
            <person name="Williams N."/>
            <person name="Studholme D.J."/>
        </authorList>
    </citation>
    <scope>NUCLEOTIDE SEQUENCE</scope>
    <source>
        <strain evidence="1">NZFS 4037</strain>
    </source>
</reference>
<gene>
    <name evidence="1" type="ORF">JG688_00013399</name>
</gene>
<dbReference type="AlphaFoldDB" id="A0A8J5M414"/>
<comment type="caution">
    <text evidence="1">The sequence shown here is derived from an EMBL/GenBank/DDBJ whole genome shotgun (WGS) entry which is preliminary data.</text>
</comment>
<name>A0A8J5M414_9STRA</name>
<organism evidence="1 2">
    <name type="scientific">Phytophthora aleatoria</name>
    <dbReference type="NCBI Taxonomy" id="2496075"/>
    <lineage>
        <taxon>Eukaryota</taxon>
        <taxon>Sar</taxon>
        <taxon>Stramenopiles</taxon>
        <taxon>Oomycota</taxon>
        <taxon>Peronosporomycetes</taxon>
        <taxon>Peronosporales</taxon>
        <taxon>Peronosporaceae</taxon>
        <taxon>Phytophthora</taxon>
    </lineage>
</organism>
<proteinExistence type="predicted"/>
<dbReference type="EMBL" id="JAENGY010001133">
    <property type="protein sequence ID" value="KAG6952157.1"/>
    <property type="molecule type" value="Genomic_DNA"/>
</dbReference>
<evidence type="ECO:0000313" key="2">
    <source>
        <dbReference type="Proteomes" id="UP000709295"/>
    </source>
</evidence>
<sequence>MPVMVTHKHPGLLGAGMIANGVIGAVVGTYPPPDGLPETVPLVGGFPEGVIGLPPLKASIKLGKIPNWSQSSVTVTQFALIPAFACTTEKL</sequence>
<evidence type="ECO:0000313" key="1">
    <source>
        <dbReference type="EMBL" id="KAG6952157.1"/>
    </source>
</evidence>